<organism evidence="9 10">
    <name type="scientific">Spirosoma pollinicola</name>
    <dbReference type="NCBI Taxonomy" id="2057025"/>
    <lineage>
        <taxon>Bacteria</taxon>
        <taxon>Pseudomonadati</taxon>
        <taxon>Bacteroidota</taxon>
        <taxon>Cytophagia</taxon>
        <taxon>Cytophagales</taxon>
        <taxon>Cytophagaceae</taxon>
        <taxon>Spirosoma</taxon>
    </lineage>
</organism>
<keyword evidence="4 6" id="KW-1133">Transmembrane helix</keyword>
<dbReference type="Proteomes" id="UP000232883">
    <property type="component" value="Chromosome"/>
</dbReference>
<feature type="transmembrane region" description="Helical" evidence="6">
    <location>
        <begin position="770"/>
        <end position="790"/>
    </location>
</feature>
<evidence type="ECO:0000256" key="2">
    <source>
        <dbReference type="ARBA" id="ARBA00022475"/>
    </source>
</evidence>
<sequence>MLTNYLKIAWRNLIRNWSLSTINIVGLSAGLAAVMFIMLFVQDEVSFDRFHKQGDQLYRVVLDTKTATGNEVVTGATGLPQGPAFKADLPEVADFCRVKGYEMLFRHKNEGIYQQVMYVDTSFFRLFSFELLAGSDARTLLNDPGNVVVTDEIALKYFGTTNVLNRFMTIDAGGSFENYRITGVVKAPPMNSSIRFDVLRPFVASLPPDRKDWNENDWSDGFLNTFILLRADRNGVSANPAIVEGKIADVFNSRASEQLAKLKSEYGPFSSTYHLQPFTNMHLNERYELSNGLMRGSSSVYSYVLSGIAGLILLLACINFINLTLARSLRRTKEIGIRKATGSTRAQLIGQFVGETFLLTLLAFVPAIFLVYSLLPQFSTLANKALQISFLLNPQTLGLFGGLIILVTLLAGFYPALVLSGVNPTNVLYGRVRLASRNTLSKSLLILQFVIAIVLLIGTAVLHGQFNYIQTANVGYERANRVRIYVPWGREKQGELVKQSLRSRPGIESVARKSGGHRSGTFYIRNKPVKSASEYIDDQYLSFVNVPVLAGRGLNHVNPADSISNILVNETFVKQFLSADQPAIGQIVQREENSVKHDLTVVGIVRDYQYRSLRDKPEPVLLQLGKPEQMNQLYVKLNPNQTTAGLQTIESQFRKLIPYQPFDYHFMEDDRLESYADDARWKELVTDAALLAVLIAGLGLFGLVSLMIEQRTKEIGIRKVLGATTLEITRLLSLNFLKLVLIAFLIATPIGWYAARNWLDTFVYRMDLSGWLFGLVGLSVLSVALLTVSFQSIKAALMNPVKSLRSE</sequence>
<evidence type="ECO:0000256" key="4">
    <source>
        <dbReference type="ARBA" id="ARBA00022989"/>
    </source>
</evidence>
<feature type="domain" description="MacB-like periplasmic core" evidence="8">
    <location>
        <begin position="20"/>
        <end position="206"/>
    </location>
</feature>
<evidence type="ECO:0000259" key="7">
    <source>
        <dbReference type="Pfam" id="PF02687"/>
    </source>
</evidence>
<feature type="transmembrane region" description="Helical" evidence="6">
    <location>
        <begin position="346"/>
        <end position="375"/>
    </location>
</feature>
<evidence type="ECO:0000313" key="9">
    <source>
        <dbReference type="EMBL" id="AUD03383.1"/>
    </source>
</evidence>
<reference evidence="9 10" key="1">
    <citation type="submission" date="2017-11" db="EMBL/GenBank/DDBJ databases">
        <title>Taxonomic description and genome sequences of Spirosoma HA7 sp. nov., isolated from pollen microhabitat of Corylus avellana.</title>
        <authorList>
            <person name="Ambika Manirajan B."/>
            <person name="Suarez C."/>
            <person name="Ratering S."/>
            <person name="Geissler-Plaum R."/>
            <person name="Cardinale M."/>
            <person name="Sylvia S."/>
        </authorList>
    </citation>
    <scope>NUCLEOTIDE SEQUENCE [LARGE SCALE GENOMIC DNA]</scope>
    <source>
        <strain evidence="9 10">HA7</strain>
    </source>
</reference>
<feature type="transmembrane region" description="Helical" evidence="6">
    <location>
        <begin position="300"/>
        <end position="325"/>
    </location>
</feature>
<dbReference type="RefSeq" id="WP_100989451.1">
    <property type="nucleotide sequence ID" value="NZ_CP025096.1"/>
</dbReference>
<evidence type="ECO:0000256" key="3">
    <source>
        <dbReference type="ARBA" id="ARBA00022692"/>
    </source>
</evidence>
<comment type="subcellular location">
    <subcellularLocation>
        <location evidence="1">Cell membrane</location>
        <topology evidence="1">Multi-pass membrane protein</topology>
    </subcellularLocation>
</comment>
<dbReference type="InterPro" id="IPR003838">
    <property type="entry name" value="ABC3_permease_C"/>
</dbReference>
<name>A0A2K8Z0G8_9BACT</name>
<dbReference type="Pfam" id="PF12704">
    <property type="entry name" value="MacB_PCD"/>
    <property type="match status" value="2"/>
</dbReference>
<proteinExistence type="predicted"/>
<feature type="transmembrane region" description="Helical" evidence="6">
    <location>
        <begin position="395"/>
        <end position="422"/>
    </location>
</feature>
<evidence type="ECO:0000313" key="10">
    <source>
        <dbReference type="Proteomes" id="UP000232883"/>
    </source>
</evidence>
<dbReference type="GO" id="GO:0005886">
    <property type="term" value="C:plasma membrane"/>
    <property type="evidence" value="ECO:0007669"/>
    <property type="project" value="UniProtKB-SubCell"/>
</dbReference>
<gene>
    <name evidence="9" type="ORF">CWM47_17010</name>
</gene>
<dbReference type="GO" id="GO:0022857">
    <property type="term" value="F:transmembrane transporter activity"/>
    <property type="evidence" value="ECO:0007669"/>
    <property type="project" value="TreeGrafter"/>
</dbReference>
<keyword evidence="2" id="KW-1003">Cell membrane</keyword>
<dbReference type="PANTHER" id="PTHR30572">
    <property type="entry name" value="MEMBRANE COMPONENT OF TRANSPORTER-RELATED"/>
    <property type="match status" value="1"/>
</dbReference>
<dbReference type="OrthoDB" id="5933722at2"/>
<dbReference type="KEGG" id="spir:CWM47_17010"/>
<protein>
    <recommendedName>
        <fullName evidence="11">Cell division protein FtsX</fullName>
    </recommendedName>
</protein>
<dbReference type="EMBL" id="CP025096">
    <property type="protein sequence ID" value="AUD03383.1"/>
    <property type="molecule type" value="Genomic_DNA"/>
</dbReference>
<feature type="transmembrane region" description="Helical" evidence="6">
    <location>
        <begin position="736"/>
        <end position="755"/>
    </location>
</feature>
<keyword evidence="3 6" id="KW-0812">Transmembrane</keyword>
<evidence type="ECO:0000256" key="1">
    <source>
        <dbReference type="ARBA" id="ARBA00004651"/>
    </source>
</evidence>
<feature type="domain" description="MacB-like periplasmic core" evidence="8">
    <location>
        <begin position="451"/>
        <end position="645"/>
    </location>
</feature>
<evidence type="ECO:0000259" key="8">
    <source>
        <dbReference type="Pfam" id="PF12704"/>
    </source>
</evidence>
<dbReference type="InterPro" id="IPR050250">
    <property type="entry name" value="Macrolide_Exporter_MacB"/>
</dbReference>
<dbReference type="AlphaFoldDB" id="A0A2K8Z0G8"/>
<accession>A0A2K8Z0G8</accession>
<feature type="transmembrane region" description="Helical" evidence="6">
    <location>
        <begin position="443"/>
        <end position="462"/>
    </location>
</feature>
<feature type="domain" description="ABC3 transporter permease C-terminal" evidence="7">
    <location>
        <begin position="689"/>
        <end position="800"/>
    </location>
</feature>
<keyword evidence="5 6" id="KW-0472">Membrane</keyword>
<feature type="domain" description="ABC3 transporter permease C-terminal" evidence="7">
    <location>
        <begin position="308"/>
        <end position="424"/>
    </location>
</feature>
<feature type="transmembrane region" description="Helical" evidence="6">
    <location>
        <begin position="688"/>
        <end position="708"/>
    </location>
</feature>
<evidence type="ECO:0000256" key="6">
    <source>
        <dbReference type="SAM" id="Phobius"/>
    </source>
</evidence>
<dbReference type="PANTHER" id="PTHR30572:SF18">
    <property type="entry name" value="ABC-TYPE MACROLIDE FAMILY EXPORT SYSTEM PERMEASE COMPONENT 2"/>
    <property type="match status" value="1"/>
</dbReference>
<dbReference type="Pfam" id="PF02687">
    <property type="entry name" value="FtsX"/>
    <property type="match status" value="2"/>
</dbReference>
<dbReference type="InterPro" id="IPR025857">
    <property type="entry name" value="MacB_PCD"/>
</dbReference>
<feature type="transmembrane region" description="Helical" evidence="6">
    <location>
        <begin position="21"/>
        <end position="41"/>
    </location>
</feature>
<keyword evidence="10" id="KW-1185">Reference proteome</keyword>
<evidence type="ECO:0000256" key="5">
    <source>
        <dbReference type="ARBA" id="ARBA00023136"/>
    </source>
</evidence>
<evidence type="ECO:0008006" key="11">
    <source>
        <dbReference type="Google" id="ProtNLM"/>
    </source>
</evidence>